<accession>A0ABT7TEF9</accession>
<sequence>MTTLPLLSAHVLLPLYALTLLAAVLVLAAVRRSWRWAALAIVAGALVGTFLSWYLGDVLDVLGVPPTWVDRVWTGVVCALLGVAVVGLVRGGRGRRGRRLTRVVAALLVPLALVSGGLAVNRDAGLFPTIADALGQSHVPPLHLPDDPDAGSGPIDAADWRPPHNMPSRGRYGSVRIPGDASHFHARPAIVWLPPAALVAHAPALPVVVMLSGQGPGAAPANIIEAGRMAARLDAIARRHQGLAPIVVMPDQLARASNNPMCVDGPLGNSATYLTSDVPAWVRTHLHAAARAEDWAIAGFSQGGTCALQLGAGRPDRFGSWIDVSGQIGPILQDRDDTISRGFHGDRTAYEAAQPLRVLAEGAPYRDSAAFVAAGADDSRYGPVVPVVVAAARAAGVRVTERIVEDGGHDWHTAGVALAEGVEWFMQRTHLTR</sequence>
<organism evidence="2 3">
    <name type="scientific">Curtobacterium subtropicum</name>
    <dbReference type="NCBI Taxonomy" id="3055138"/>
    <lineage>
        <taxon>Bacteria</taxon>
        <taxon>Bacillati</taxon>
        <taxon>Actinomycetota</taxon>
        <taxon>Actinomycetes</taxon>
        <taxon>Micrococcales</taxon>
        <taxon>Microbacteriaceae</taxon>
        <taxon>Curtobacterium</taxon>
    </lineage>
</organism>
<dbReference type="InterPro" id="IPR000801">
    <property type="entry name" value="Esterase-like"/>
</dbReference>
<reference evidence="2 3" key="1">
    <citation type="submission" date="2023-06" db="EMBL/GenBank/DDBJ databases">
        <authorList>
            <person name="Feng G."/>
            <person name="Li J."/>
            <person name="Zhu H."/>
        </authorList>
    </citation>
    <scope>NUCLEOTIDE SEQUENCE [LARGE SCALE GENOMIC DNA]</scope>
    <source>
        <strain evidence="2 3">RHCJP20</strain>
    </source>
</reference>
<dbReference type="SUPFAM" id="SSF53474">
    <property type="entry name" value="alpha/beta-Hydrolases"/>
    <property type="match status" value="1"/>
</dbReference>
<evidence type="ECO:0000313" key="3">
    <source>
        <dbReference type="Proteomes" id="UP001235720"/>
    </source>
</evidence>
<keyword evidence="3" id="KW-1185">Reference proteome</keyword>
<evidence type="ECO:0000256" key="1">
    <source>
        <dbReference type="SAM" id="Phobius"/>
    </source>
</evidence>
<keyword evidence="1" id="KW-1133">Transmembrane helix</keyword>
<feature type="transmembrane region" description="Helical" evidence="1">
    <location>
        <begin position="100"/>
        <end position="120"/>
    </location>
</feature>
<dbReference type="InterPro" id="IPR050583">
    <property type="entry name" value="Mycobacterial_A85_antigen"/>
</dbReference>
<feature type="transmembrane region" description="Helical" evidence="1">
    <location>
        <begin position="6"/>
        <end position="29"/>
    </location>
</feature>
<dbReference type="GO" id="GO:0016787">
    <property type="term" value="F:hydrolase activity"/>
    <property type="evidence" value="ECO:0007669"/>
    <property type="project" value="UniProtKB-KW"/>
</dbReference>
<dbReference type="EMBL" id="JAUCMM010000003">
    <property type="protein sequence ID" value="MDM7887968.1"/>
    <property type="molecule type" value="Genomic_DNA"/>
</dbReference>
<proteinExistence type="predicted"/>
<dbReference type="PANTHER" id="PTHR48098:SF1">
    <property type="entry name" value="DIACYLGLYCEROL ACYLTRANSFERASE_MYCOLYLTRANSFERASE AG85A"/>
    <property type="match status" value="1"/>
</dbReference>
<dbReference type="Proteomes" id="UP001235720">
    <property type="component" value="Unassembled WGS sequence"/>
</dbReference>
<keyword evidence="1" id="KW-0472">Membrane</keyword>
<feature type="transmembrane region" description="Helical" evidence="1">
    <location>
        <begin position="36"/>
        <end position="56"/>
    </location>
</feature>
<comment type="caution">
    <text evidence="2">The sequence shown here is derived from an EMBL/GenBank/DDBJ whole genome shotgun (WGS) entry which is preliminary data.</text>
</comment>
<evidence type="ECO:0000313" key="2">
    <source>
        <dbReference type="EMBL" id="MDM7887968.1"/>
    </source>
</evidence>
<gene>
    <name evidence="2" type="ORF">QUG98_05820</name>
</gene>
<dbReference type="Gene3D" id="3.40.50.1820">
    <property type="entry name" value="alpha/beta hydrolase"/>
    <property type="match status" value="1"/>
</dbReference>
<dbReference type="PANTHER" id="PTHR48098">
    <property type="entry name" value="ENTEROCHELIN ESTERASE-RELATED"/>
    <property type="match status" value="1"/>
</dbReference>
<dbReference type="InterPro" id="IPR029058">
    <property type="entry name" value="AB_hydrolase_fold"/>
</dbReference>
<protein>
    <submittedName>
        <fullName evidence="2">Alpha/beta hydrolase-fold protein</fullName>
    </submittedName>
</protein>
<dbReference type="RefSeq" id="WP_289469669.1">
    <property type="nucleotide sequence ID" value="NZ_JAUCMM010000003.1"/>
</dbReference>
<keyword evidence="1" id="KW-0812">Transmembrane</keyword>
<dbReference type="Pfam" id="PF00756">
    <property type="entry name" value="Esterase"/>
    <property type="match status" value="1"/>
</dbReference>
<name>A0ABT7TEF9_9MICO</name>
<keyword evidence="2" id="KW-0378">Hydrolase</keyword>
<feature type="transmembrane region" description="Helical" evidence="1">
    <location>
        <begin position="68"/>
        <end position="88"/>
    </location>
</feature>